<sequence>MMEADVVIVGAGPAGSAAALALAPARRVLVVERHEQVPDRIGDSLAPAARRLLVDLGVWEDFLRDGHAPCYAARSTWGSGAVTERDTLGDLDGHGWHIDRRRFEARLRAAAVARGATLLTPARVTGLARTPGGWEVRIDWLGRATTAVARIVLDCGGRASTLLRPFGAERDVRDRLICGWVTGRRRESRPIPGVSYTESAPDGWWYTAPMADGRRVLAWHTDSDLPAAALVRDRAALLAEAGHSAGLAAETADADFRGDEPPRAIAAYSSALAPPAGDGWLAAGDAATGFDPLSSQGLFHALYTGRSAAMAADRALAGDISARGDYAAGLSRIDAAYRRNLAAWYGLERRWPGREFWRRRGGMPG</sequence>
<dbReference type="PRINTS" id="PR00469">
    <property type="entry name" value="PNDRDTASEII"/>
</dbReference>
<evidence type="ECO:0000313" key="3">
    <source>
        <dbReference type="Proteomes" id="UP000324233"/>
    </source>
</evidence>
<dbReference type="KEGG" id="agv:OJF2_67240"/>
<dbReference type="Gene3D" id="3.50.50.60">
    <property type="entry name" value="FAD/NAD(P)-binding domain"/>
    <property type="match status" value="1"/>
</dbReference>
<protein>
    <submittedName>
        <fullName evidence="2">FAD-dependent oxidoreductase LodB</fullName>
        <ecNumber evidence="2">1.-.-.-</ecNumber>
    </submittedName>
</protein>
<dbReference type="AlphaFoldDB" id="A0A5B9WBZ1"/>
<evidence type="ECO:0000259" key="1">
    <source>
        <dbReference type="Pfam" id="PF01494"/>
    </source>
</evidence>
<dbReference type="RefSeq" id="WP_148597601.1">
    <property type="nucleotide sequence ID" value="NZ_CP042997.1"/>
</dbReference>
<keyword evidence="2" id="KW-0560">Oxidoreductase</keyword>
<dbReference type="EMBL" id="CP042997">
    <property type="protein sequence ID" value="QEH38126.1"/>
    <property type="molecule type" value="Genomic_DNA"/>
</dbReference>
<gene>
    <name evidence="2" type="primary">lodB</name>
    <name evidence="2" type="ORF">OJF2_67240</name>
</gene>
<keyword evidence="3" id="KW-1185">Reference proteome</keyword>
<dbReference type="Pfam" id="PF01494">
    <property type="entry name" value="FAD_binding_3"/>
    <property type="match status" value="1"/>
</dbReference>
<dbReference type="SUPFAM" id="SSF51905">
    <property type="entry name" value="FAD/NAD(P)-binding domain"/>
    <property type="match status" value="1"/>
</dbReference>
<dbReference type="InterPro" id="IPR002938">
    <property type="entry name" value="FAD-bd"/>
</dbReference>
<dbReference type="Proteomes" id="UP000324233">
    <property type="component" value="Chromosome"/>
</dbReference>
<evidence type="ECO:0000313" key="2">
    <source>
        <dbReference type="EMBL" id="QEH38126.1"/>
    </source>
</evidence>
<dbReference type="InterPro" id="IPR050816">
    <property type="entry name" value="Flavin-dep_Halogenase_NPB"/>
</dbReference>
<dbReference type="GO" id="GO:0071949">
    <property type="term" value="F:FAD binding"/>
    <property type="evidence" value="ECO:0007669"/>
    <property type="project" value="InterPro"/>
</dbReference>
<dbReference type="OrthoDB" id="9806565at2"/>
<feature type="domain" description="FAD-binding" evidence="1">
    <location>
        <begin position="3"/>
        <end position="298"/>
    </location>
</feature>
<name>A0A5B9WBZ1_9BACT</name>
<dbReference type="PANTHER" id="PTHR43747">
    <property type="entry name" value="FAD-BINDING PROTEIN"/>
    <property type="match status" value="1"/>
</dbReference>
<organism evidence="2 3">
    <name type="scientific">Aquisphaera giovannonii</name>
    <dbReference type="NCBI Taxonomy" id="406548"/>
    <lineage>
        <taxon>Bacteria</taxon>
        <taxon>Pseudomonadati</taxon>
        <taxon>Planctomycetota</taxon>
        <taxon>Planctomycetia</taxon>
        <taxon>Isosphaerales</taxon>
        <taxon>Isosphaeraceae</taxon>
        <taxon>Aquisphaera</taxon>
    </lineage>
</organism>
<reference evidence="2 3" key="1">
    <citation type="submission" date="2019-08" db="EMBL/GenBank/DDBJ databases">
        <title>Deep-cultivation of Planctomycetes and their phenomic and genomic characterization uncovers novel biology.</title>
        <authorList>
            <person name="Wiegand S."/>
            <person name="Jogler M."/>
            <person name="Boedeker C."/>
            <person name="Pinto D."/>
            <person name="Vollmers J."/>
            <person name="Rivas-Marin E."/>
            <person name="Kohn T."/>
            <person name="Peeters S.H."/>
            <person name="Heuer A."/>
            <person name="Rast P."/>
            <person name="Oberbeckmann S."/>
            <person name="Bunk B."/>
            <person name="Jeske O."/>
            <person name="Meyerdierks A."/>
            <person name="Storesund J.E."/>
            <person name="Kallscheuer N."/>
            <person name="Luecker S."/>
            <person name="Lage O.M."/>
            <person name="Pohl T."/>
            <person name="Merkel B.J."/>
            <person name="Hornburger P."/>
            <person name="Mueller R.-W."/>
            <person name="Bruemmer F."/>
            <person name="Labrenz M."/>
            <person name="Spormann A.M."/>
            <person name="Op den Camp H."/>
            <person name="Overmann J."/>
            <person name="Amann R."/>
            <person name="Jetten M.S.M."/>
            <person name="Mascher T."/>
            <person name="Medema M.H."/>
            <person name="Devos D.P."/>
            <person name="Kaster A.-K."/>
            <person name="Ovreas L."/>
            <person name="Rohde M."/>
            <person name="Galperin M.Y."/>
            <person name="Jogler C."/>
        </authorList>
    </citation>
    <scope>NUCLEOTIDE SEQUENCE [LARGE SCALE GENOMIC DNA]</scope>
    <source>
        <strain evidence="2 3">OJF2</strain>
    </source>
</reference>
<dbReference type="Gene3D" id="3.30.9.100">
    <property type="match status" value="1"/>
</dbReference>
<dbReference type="GO" id="GO:0016491">
    <property type="term" value="F:oxidoreductase activity"/>
    <property type="evidence" value="ECO:0007669"/>
    <property type="project" value="UniProtKB-KW"/>
</dbReference>
<dbReference type="EC" id="1.-.-.-" evidence="2"/>
<dbReference type="InterPro" id="IPR036188">
    <property type="entry name" value="FAD/NAD-bd_sf"/>
</dbReference>
<proteinExistence type="predicted"/>
<dbReference type="PANTHER" id="PTHR43747:SF1">
    <property type="entry name" value="SLR1998 PROTEIN"/>
    <property type="match status" value="1"/>
</dbReference>
<accession>A0A5B9WBZ1</accession>